<dbReference type="AlphaFoldDB" id="A0A0Q9YCF6"/>
<organism evidence="1">
    <name type="scientific">Candidatus Berkiella cookevillensis</name>
    <dbReference type="NCBI Taxonomy" id="437022"/>
    <lineage>
        <taxon>Bacteria</taxon>
        <taxon>Pseudomonadati</taxon>
        <taxon>Pseudomonadota</taxon>
        <taxon>Gammaproteobacteria</taxon>
        <taxon>Candidatus Berkiellales</taxon>
        <taxon>Candidatus Berkiellaceae</taxon>
        <taxon>Candidatus Berkiella</taxon>
    </lineage>
</organism>
<dbReference type="Gene3D" id="3.40.630.30">
    <property type="match status" value="1"/>
</dbReference>
<dbReference type="EC" id="2.3.1.82" evidence="1"/>
<reference evidence="1" key="1">
    <citation type="submission" date="2015-09" db="EMBL/GenBank/DDBJ databases">
        <title>Draft Genome Sequences of Two Novel Amoeba-resistant Intranuclear Bacteria, Candidatus Berkiella cookevillensis and Candidatus Berkiella aquae.</title>
        <authorList>
            <person name="Mehari Y.T."/>
            <person name="Arivett B.A."/>
            <person name="Farone A.L."/>
            <person name="Gunderson J.H."/>
            <person name="Farone M.B."/>
        </authorList>
    </citation>
    <scope>NUCLEOTIDE SEQUENCE [LARGE SCALE GENOMIC DNA]</scope>
    <source>
        <strain evidence="1">CC99</strain>
    </source>
</reference>
<dbReference type="PATRIC" id="fig|1590042.3.peg.1738"/>
<reference evidence="2" key="2">
    <citation type="journal article" date="2016" name="Genome Announc.">
        <title>Draft Genome Sequences of Two Novel Amoeba-Resistant Intranuclear Bacteria, 'Candidatus Berkiella cookevillensis' and 'Candidatus Berkiella aquae'.</title>
        <authorList>
            <person name="Mehari Y.T."/>
            <person name="Arivett B.A."/>
            <person name="Farone A.L."/>
            <person name="Gunderson J.H."/>
            <person name="Farone M.B."/>
        </authorList>
    </citation>
    <scope>NUCLEOTIDE SEQUENCE</scope>
    <source>
        <strain evidence="2">CC99</strain>
    </source>
</reference>
<dbReference type="SUPFAM" id="SSF55729">
    <property type="entry name" value="Acyl-CoA N-acyltransferases (Nat)"/>
    <property type="match status" value="1"/>
</dbReference>
<evidence type="ECO:0000313" key="2">
    <source>
        <dbReference type="EMBL" id="MCS5708700.1"/>
    </source>
</evidence>
<keyword evidence="1" id="KW-0808">Transferase</keyword>
<keyword evidence="3" id="KW-1185">Reference proteome</keyword>
<dbReference type="Pfam" id="PF13523">
    <property type="entry name" value="Acetyltransf_8"/>
    <property type="match status" value="1"/>
</dbReference>
<proteinExistence type="predicted"/>
<dbReference type="EMBL" id="LKHV01000008">
    <property type="protein sequence ID" value="KRG18268.1"/>
    <property type="molecule type" value="Genomic_DNA"/>
</dbReference>
<evidence type="ECO:0000313" key="1">
    <source>
        <dbReference type="EMBL" id="KRG18268.1"/>
    </source>
</evidence>
<dbReference type="EMBL" id="LKHV02000001">
    <property type="protein sequence ID" value="MCS5708700.1"/>
    <property type="molecule type" value="Genomic_DNA"/>
</dbReference>
<keyword evidence="1" id="KW-0012">Acyltransferase</keyword>
<comment type="caution">
    <text evidence="1">The sequence shown here is derived from an EMBL/GenBank/DDBJ whole genome shotgun (WGS) entry which is preliminary data.</text>
</comment>
<sequence>MYSARIKNKDLVPSFIVHAEHHQIGFIQYYALSDFLPEGIIDYNHELFSQFSPSEIAGVDLFIGDESYLGKGCGAKILHSFLTQIIYPNFKVVVIDPNIENLRAIKAYEKVGFRQFSIEKSEQYNEIIQLMILKKSNL</sequence>
<reference evidence="2" key="3">
    <citation type="submission" date="2021-06" db="EMBL/GenBank/DDBJ databases">
        <title>Genomic Description and Analysis of Intracellular Bacteria, Candidatus Berkiella cookevillensis and Candidatus Berkiella aquae.</title>
        <authorList>
            <person name="Kidane D.T."/>
            <person name="Mehari Y.T."/>
            <person name="Rice F.C."/>
            <person name="Arivett B.A."/>
            <person name="Farone A.L."/>
            <person name="Berk S.G."/>
            <person name="Farone M.B."/>
        </authorList>
    </citation>
    <scope>NUCLEOTIDE SEQUENCE</scope>
    <source>
        <strain evidence="2">CC99</strain>
    </source>
</reference>
<gene>
    <name evidence="1" type="primary">aacA4</name>
    <name evidence="2" type="ORF">CC99x_007235</name>
    <name evidence="1" type="ORF">CC99x_01710</name>
</gene>
<dbReference type="RefSeq" id="WP_057624794.1">
    <property type="nucleotide sequence ID" value="NZ_LKHV02000001.1"/>
</dbReference>
<accession>A0A0Q9YCF6</accession>
<dbReference type="STRING" id="437022.CC99x_01710"/>
<dbReference type="InterPro" id="IPR016181">
    <property type="entry name" value="Acyl_CoA_acyltransferase"/>
</dbReference>
<protein>
    <submittedName>
        <fullName evidence="1 2">Acetyltransferase</fullName>
        <ecNumber evidence="1">2.3.1.82</ecNumber>
    </submittedName>
</protein>
<evidence type="ECO:0000313" key="3">
    <source>
        <dbReference type="Proteomes" id="UP000051494"/>
    </source>
</evidence>
<dbReference type="GO" id="GO:0047663">
    <property type="term" value="F:aminoglycoside 6'-N-acetyltransferase activity"/>
    <property type="evidence" value="ECO:0007669"/>
    <property type="project" value="UniProtKB-EC"/>
</dbReference>
<dbReference type="Proteomes" id="UP000051494">
    <property type="component" value="Unassembled WGS sequence"/>
</dbReference>
<name>A0A0Q9YCF6_9GAMM</name>
<dbReference type="OrthoDB" id="336415at2"/>